<keyword evidence="7" id="KW-1185">Reference proteome</keyword>
<proteinExistence type="predicted"/>
<dbReference type="PANTHER" id="PTHR45926">
    <property type="entry name" value="OSJNBA0053K19.4 PROTEIN"/>
    <property type="match status" value="1"/>
</dbReference>
<evidence type="ECO:0000313" key="6">
    <source>
        <dbReference type="EMBL" id="OMJ74284.1"/>
    </source>
</evidence>
<dbReference type="Proteomes" id="UP000187209">
    <property type="component" value="Unassembled WGS sequence"/>
</dbReference>
<dbReference type="SMART" id="SM00297">
    <property type="entry name" value="BROMO"/>
    <property type="match status" value="1"/>
</dbReference>
<keyword evidence="2 4" id="KW-0103">Bromodomain</keyword>
<dbReference type="PROSITE" id="PS50014">
    <property type="entry name" value="BROMODOMAIN_2"/>
    <property type="match status" value="1"/>
</dbReference>
<comment type="caution">
    <text evidence="6">The sequence shown here is derived from an EMBL/GenBank/DDBJ whole genome shotgun (WGS) entry which is preliminary data.</text>
</comment>
<evidence type="ECO:0000256" key="3">
    <source>
        <dbReference type="ARBA" id="ARBA00023163"/>
    </source>
</evidence>
<evidence type="ECO:0000259" key="5">
    <source>
        <dbReference type="PROSITE" id="PS50014"/>
    </source>
</evidence>
<dbReference type="PRINTS" id="PR00503">
    <property type="entry name" value="BROMODOMAIN"/>
</dbReference>
<evidence type="ECO:0000256" key="1">
    <source>
        <dbReference type="ARBA" id="ARBA00023015"/>
    </source>
</evidence>
<dbReference type="InterPro" id="IPR018359">
    <property type="entry name" value="Bromodomain_CS"/>
</dbReference>
<sequence length="256" mass="30169">MVSTKQNSEWTDRDWGLKAGGKAAQKCYELLQNVKKHSLAGPFLQPVDPVALNLPDYLEVILDPIDLSTIERNLKSGVYQSSLQFATDVRRIWLNSFTYNVSESDMFYITLEMATYFEKLFREYDNLQFCPGNELKKMPQDKAEFKDYMNKPMTLHEKKLLAANLKRMNPDQLKKVHAIAYGKKALTRSFQLNIHKLPVRTCRELEKFIKLSYQASLHANRQRNPSVIKKQYQMDRQNNLPEKRSKKNYYDEMEYY</sequence>
<dbReference type="Gene3D" id="1.20.1270.220">
    <property type="match status" value="1"/>
</dbReference>
<dbReference type="OrthoDB" id="313135at2759"/>
<dbReference type="InterPro" id="IPR027353">
    <property type="entry name" value="NET_dom"/>
</dbReference>
<accession>A0A1R2BC04</accession>
<dbReference type="Pfam" id="PF00439">
    <property type="entry name" value="Bromodomain"/>
    <property type="match status" value="1"/>
</dbReference>
<reference evidence="6 7" key="1">
    <citation type="submission" date="2016-11" db="EMBL/GenBank/DDBJ databases">
        <title>The macronuclear genome of Stentor coeruleus: a giant cell with tiny introns.</title>
        <authorList>
            <person name="Slabodnick M."/>
            <person name="Ruby J.G."/>
            <person name="Reiff S.B."/>
            <person name="Swart E.C."/>
            <person name="Gosai S."/>
            <person name="Prabakaran S."/>
            <person name="Witkowska E."/>
            <person name="Larue G.E."/>
            <person name="Fisher S."/>
            <person name="Freeman R.M."/>
            <person name="Gunawardena J."/>
            <person name="Chu W."/>
            <person name="Stover N.A."/>
            <person name="Gregory B.D."/>
            <person name="Nowacki M."/>
            <person name="Derisi J."/>
            <person name="Roy S.W."/>
            <person name="Marshall W.F."/>
            <person name="Sood P."/>
        </authorList>
    </citation>
    <scope>NUCLEOTIDE SEQUENCE [LARGE SCALE GENOMIC DNA]</scope>
    <source>
        <strain evidence="6">WM001</strain>
    </source>
</reference>
<dbReference type="SUPFAM" id="SSF47370">
    <property type="entry name" value="Bromodomain"/>
    <property type="match status" value="1"/>
</dbReference>
<keyword evidence="1" id="KW-0805">Transcription regulation</keyword>
<feature type="domain" description="Bromo" evidence="5">
    <location>
        <begin position="35"/>
        <end position="107"/>
    </location>
</feature>
<dbReference type="InterPro" id="IPR036427">
    <property type="entry name" value="Bromodomain-like_sf"/>
</dbReference>
<dbReference type="EMBL" id="MPUH01000762">
    <property type="protein sequence ID" value="OMJ74284.1"/>
    <property type="molecule type" value="Genomic_DNA"/>
</dbReference>
<dbReference type="AlphaFoldDB" id="A0A1R2BC04"/>
<dbReference type="InterPro" id="IPR038336">
    <property type="entry name" value="NET_sf"/>
</dbReference>
<protein>
    <recommendedName>
        <fullName evidence="5">Bromo domain-containing protein</fullName>
    </recommendedName>
</protein>
<dbReference type="Gene3D" id="1.20.920.10">
    <property type="entry name" value="Bromodomain-like"/>
    <property type="match status" value="1"/>
</dbReference>
<dbReference type="InterPro" id="IPR001487">
    <property type="entry name" value="Bromodomain"/>
</dbReference>
<evidence type="ECO:0000256" key="4">
    <source>
        <dbReference type="PROSITE-ProRule" id="PRU00035"/>
    </source>
</evidence>
<gene>
    <name evidence="6" type="ORF">SteCoe_26840</name>
</gene>
<evidence type="ECO:0000313" key="7">
    <source>
        <dbReference type="Proteomes" id="UP000187209"/>
    </source>
</evidence>
<evidence type="ECO:0000256" key="2">
    <source>
        <dbReference type="ARBA" id="ARBA00023117"/>
    </source>
</evidence>
<organism evidence="6 7">
    <name type="scientific">Stentor coeruleus</name>
    <dbReference type="NCBI Taxonomy" id="5963"/>
    <lineage>
        <taxon>Eukaryota</taxon>
        <taxon>Sar</taxon>
        <taxon>Alveolata</taxon>
        <taxon>Ciliophora</taxon>
        <taxon>Postciliodesmatophora</taxon>
        <taxon>Heterotrichea</taxon>
        <taxon>Heterotrichida</taxon>
        <taxon>Stentoridae</taxon>
        <taxon>Stentor</taxon>
    </lineage>
</organism>
<dbReference type="PROSITE" id="PS00633">
    <property type="entry name" value="BROMODOMAIN_1"/>
    <property type="match status" value="1"/>
</dbReference>
<name>A0A1R2BC04_9CILI</name>
<keyword evidence="3" id="KW-0804">Transcription</keyword>
<dbReference type="Pfam" id="PF17035">
    <property type="entry name" value="BET"/>
    <property type="match status" value="1"/>
</dbReference>